<reference evidence="1" key="1">
    <citation type="submission" date="2019-08" db="EMBL/GenBank/DDBJ databases">
        <authorList>
            <person name="Kucharzyk K."/>
            <person name="Murdoch R.W."/>
            <person name="Higgins S."/>
            <person name="Loffler F."/>
        </authorList>
    </citation>
    <scope>NUCLEOTIDE SEQUENCE</scope>
</reference>
<name>A0A645JKT0_9ZZZZ</name>
<sequence>MGFKNTVEQSAHGKIARVQHNGAVGAVFLNQGRQPGVAAHGGAAIGSIRHVVGQDIGVEVMGKEHPELPLISIFCSGRQRGGCQPKQAESQKQKNCGHTFDFHRKIPLIMDCFPFVGVFIIHLY</sequence>
<dbReference type="AlphaFoldDB" id="A0A645JKT0"/>
<evidence type="ECO:0000313" key="1">
    <source>
        <dbReference type="EMBL" id="MPN64275.1"/>
    </source>
</evidence>
<protein>
    <submittedName>
        <fullName evidence="1">Uncharacterized protein</fullName>
    </submittedName>
</protein>
<accession>A0A645JKT0</accession>
<proteinExistence type="predicted"/>
<organism evidence="1">
    <name type="scientific">bioreactor metagenome</name>
    <dbReference type="NCBI Taxonomy" id="1076179"/>
    <lineage>
        <taxon>unclassified sequences</taxon>
        <taxon>metagenomes</taxon>
        <taxon>ecological metagenomes</taxon>
    </lineage>
</organism>
<gene>
    <name evidence="1" type="ORF">SDC9_212046</name>
</gene>
<comment type="caution">
    <text evidence="1">The sequence shown here is derived from an EMBL/GenBank/DDBJ whole genome shotgun (WGS) entry which is preliminary data.</text>
</comment>
<dbReference type="EMBL" id="VSSQ01144921">
    <property type="protein sequence ID" value="MPN64275.1"/>
    <property type="molecule type" value="Genomic_DNA"/>
</dbReference>